<dbReference type="EMBL" id="CARXXK010000002">
    <property type="protein sequence ID" value="CAI6357939.1"/>
    <property type="molecule type" value="Genomic_DNA"/>
</dbReference>
<comment type="caution">
    <text evidence="1">The sequence shown here is derived from an EMBL/GenBank/DDBJ whole genome shotgun (WGS) entry which is preliminary data.</text>
</comment>
<reference evidence="1 2" key="1">
    <citation type="submission" date="2023-01" db="EMBL/GenBank/DDBJ databases">
        <authorList>
            <person name="Whitehead M."/>
        </authorList>
    </citation>
    <scope>NUCLEOTIDE SEQUENCE [LARGE SCALE GENOMIC DNA]</scope>
</reference>
<name>A0AAV0WQL6_9HEMI</name>
<organism evidence="1 2">
    <name type="scientific">Macrosiphum euphorbiae</name>
    <name type="common">potato aphid</name>
    <dbReference type="NCBI Taxonomy" id="13131"/>
    <lineage>
        <taxon>Eukaryota</taxon>
        <taxon>Metazoa</taxon>
        <taxon>Ecdysozoa</taxon>
        <taxon>Arthropoda</taxon>
        <taxon>Hexapoda</taxon>
        <taxon>Insecta</taxon>
        <taxon>Pterygota</taxon>
        <taxon>Neoptera</taxon>
        <taxon>Paraneoptera</taxon>
        <taxon>Hemiptera</taxon>
        <taxon>Sternorrhyncha</taxon>
        <taxon>Aphidomorpha</taxon>
        <taxon>Aphidoidea</taxon>
        <taxon>Aphididae</taxon>
        <taxon>Macrosiphini</taxon>
        <taxon>Macrosiphum</taxon>
    </lineage>
</organism>
<gene>
    <name evidence="1" type="ORF">MEUPH1_LOCUS13509</name>
</gene>
<protein>
    <submittedName>
        <fullName evidence="1">Uncharacterized protein</fullName>
    </submittedName>
</protein>
<sequence length="123" mass="13838">MKLCTGIPITAYHTNIMLNCAALLLLEINYKQGHLWLVVGNPSVTDDVGICCRSLKTVVRRRGSVSLPVILLLIASRRMRRPSEREHFADDDPQPSRATTGHHLLQRILPPPFIWTTAFCPLI</sequence>
<evidence type="ECO:0000313" key="1">
    <source>
        <dbReference type="EMBL" id="CAI6357939.1"/>
    </source>
</evidence>
<proteinExistence type="predicted"/>
<dbReference type="AlphaFoldDB" id="A0AAV0WQL6"/>
<dbReference type="Proteomes" id="UP001160148">
    <property type="component" value="Unassembled WGS sequence"/>
</dbReference>
<accession>A0AAV0WQL6</accession>
<evidence type="ECO:0000313" key="2">
    <source>
        <dbReference type="Proteomes" id="UP001160148"/>
    </source>
</evidence>
<keyword evidence="2" id="KW-1185">Reference proteome</keyword>